<evidence type="ECO:0000256" key="2">
    <source>
        <dbReference type="SAM" id="Phobius"/>
    </source>
</evidence>
<feature type="region of interest" description="Disordered" evidence="1">
    <location>
        <begin position="163"/>
        <end position="188"/>
    </location>
</feature>
<dbReference type="RefSeq" id="WP_311560219.1">
    <property type="nucleotide sequence ID" value="NZ_JAVREJ010000041.1"/>
</dbReference>
<comment type="caution">
    <text evidence="3">The sequence shown here is derived from an EMBL/GenBank/DDBJ whole genome shotgun (WGS) entry which is preliminary data.</text>
</comment>
<keyword evidence="2" id="KW-1133">Transmembrane helix</keyword>
<reference evidence="4" key="1">
    <citation type="submission" date="2023-07" db="EMBL/GenBank/DDBJ databases">
        <title>30 novel species of actinomycetes from the DSMZ collection.</title>
        <authorList>
            <person name="Nouioui I."/>
        </authorList>
    </citation>
    <scope>NUCLEOTIDE SEQUENCE [LARGE SCALE GENOMIC DNA]</scope>
    <source>
        <strain evidence="4">DSM 45834</strain>
    </source>
</reference>
<keyword evidence="4" id="KW-1185">Reference proteome</keyword>
<dbReference type="EMBL" id="JAVREJ010000041">
    <property type="protein sequence ID" value="MDT0353709.1"/>
    <property type="molecule type" value="Genomic_DNA"/>
</dbReference>
<keyword evidence="2" id="KW-0812">Transmembrane</keyword>
<protein>
    <submittedName>
        <fullName evidence="3">Uncharacterized protein</fullName>
    </submittedName>
</protein>
<feature type="transmembrane region" description="Helical" evidence="2">
    <location>
        <begin position="21"/>
        <end position="39"/>
    </location>
</feature>
<keyword evidence="2" id="KW-0472">Membrane</keyword>
<accession>A0ABU2NM40</accession>
<evidence type="ECO:0000313" key="4">
    <source>
        <dbReference type="Proteomes" id="UP001183202"/>
    </source>
</evidence>
<proteinExistence type="predicted"/>
<name>A0ABU2NM40_9PSEU</name>
<evidence type="ECO:0000313" key="3">
    <source>
        <dbReference type="EMBL" id="MDT0353709.1"/>
    </source>
</evidence>
<gene>
    <name evidence="3" type="ORF">RM445_29885</name>
</gene>
<organism evidence="3 4">
    <name type="scientific">Pseudonocardia charpentierae</name>
    <dbReference type="NCBI Taxonomy" id="3075545"/>
    <lineage>
        <taxon>Bacteria</taxon>
        <taxon>Bacillati</taxon>
        <taxon>Actinomycetota</taxon>
        <taxon>Actinomycetes</taxon>
        <taxon>Pseudonocardiales</taxon>
        <taxon>Pseudonocardiaceae</taxon>
        <taxon>Pseudonocardia</taxon>
    </lineage>
</organism>
<sequence>MPDEKLRLRVANAAWARWTPVNLVGITAHLVGGAGILYANKDRVAAQQGVGTFTIAKAALTGAALAVTGYSRVLGKKLEKADGESVEGGTDPSPMTSPDVAKVQRQLKVCQWLVPGLTAGIEVLNALHGEQQRPNQQVPGIVGKPAQLGQALARRRGVVMPAASAAARLRAKRRTTASDEQPAPSEPS</sequence>
<feature type="transmembrane region" description="Helical" evidence="2">
    <location>
        <begin position="51"/>
        <end position="70"/>
    </location>
</feature>
<evidence type="ECO:0000256" key="1">
    <source>
        <dbReference type="SAM" id="MobiDB-lite"/>
    </source>
</evidence>
<dbReference type="Proteomes" id="UP001183202">
    <property type="component" value="Unassembled WGS sequence"/>
</dbReference>